<feature type="transmembrane region" description="Helical" evidence="1">
    <location>
        <begin position="9"/>
        <end position="29"/>
    </location>
</feature>
<dbReference type="RefSeq" id="WP_111230098.1">
    <property type="nucleotide sequence ID" value="NZ_NBIU01000020.1"/>
</dbReference>
<dbReference type="Pfam" id="PF13116">
    <property type="entry name" value="YhdP"/>
    <property type="match status" value="2"/>
</dbReference>
<evidence type="ECO:0000259" key="2">
    <source>
        <dbReference type="Pfam" id="PF13116"/>
    </source>
</evidence>
<keyword evidence="1" id="KW-0812">Transmembrane</keyword>
<evidence type="ECO:0000313" key="3">
    <source>
        <dbReference type="EMBL" id="PZT47832.1"/>
    </source>
</evidence>
<name>A0A2W6MTR6_9HELI</name>
<gene>
    <name evidence="3" type="ORF">B6S12_07025</name>
</gene>
<dbReference type="OrthoDB" id="5332226at2"/>
<keyword evidence="1" id="KW-1133">Transmembrane helix</keyword>
<dbReference type="EMBL" id="NBIU01000020">
    <property type="protein sequence ID" value="PZT47832.1"/>
    <property type="molecule type" value="Genomic_DNA"/>
</dbReference>
<keyword evidence="4" id="KW-1185">Reference proteome</keyword>
<accession>A0A2W6MTR6</accession>
<evidence type="ECO:0000256" key="1">
    <source>
        <dbReference type="SAM" id="Phobius"/>
    </source>
</evidence>
<comment type="caution">
    <text evidence="3">The sequence shown here is derived from an EMBL/GenBank/DDBJ whole genome shotgun (WGS) entry which is preliminary data.</text>
</comment>
<dbReference type="AlphaFoldDB" id="A0A2W6MTR6"/>
<dbReference type="InterPro" id="IPR025263">
    <property type="entry name" value="YhdP_central"/>
</dbReference>
<dbReference type="Proteomes" id="UP000249746">
    <property type="component" value="Unassembled WGS sequence"/>
</dbReference>
<protein>
    <recommendedName>
        <fullName evidence="2">YhdP central domain-containing protein</fullName>
    </recommendedName>
</protein>
<organism evidence="3 4">
    <name type="scientific">Helicobacter valdiviensis</name>
    <dbReference type="NCBI Taxonomy" id="1458358"/>
    <lineage>
        <taxon>Bacteria</taxon>
        <taxon>Pseudomonadati</taxon>
        <taxon>Campylobacterota</taxon>
        <taxon>Epsilonproteobacteria</taxon>
        <taxon>Campylobacterales</taxon>
        <taxon>Helicobacteraceae</taxon>
        <taxon>Helicobacter</taxon>
    </lineage>
</organism>
<reference evidence="3 4" key="1">
    <citation type="submission" date="2017-03" db="EMBL/GenBank/DDBJ databases">
        <title>Genomic and clinical evidence uncovers the enterohepatic species Helicobacter valdiviensis as a potential human intestinal pathogen.</title>
        <authorList>
            <person name="Fresia P."/>
            <person name="Jara R."/>
            <person name="Sierra R."/>
            <person name="Ferres I."/>
            <person name="Greif G."/>
            <person name="Iraola G."/>
            <person name="Collado L."/>
        </authorList>
    </citation>
    <scope>NUCLEOTIDE SEQUENCE [LARGE SCALE GENOMIC DNA]</scope>
    <source>
        <strain evidence="3 4">WBE14</strain>
    </source>
</reference>
<keyword evidence="1" id="KW-0472">Membrane</keyword>
<proteinExistence type="predicted"/>
<evidence type="ECO:0000313" key="4">
    <source>
        <dbReference type="Proteomes" id="UP000249746"/>
    </source>
</evidence>
<sequence length="860" mass="97822">MKKKSFKILNFSIFIGVFFTLFIGFYAFLTQGISLDKFHIYGVEVNGFYLSLDKKLILKIDTLDFKDLKTQDESQKLDIQTQIHYAKTIHTLLQYFQNIQLKQIKLKGYEANLLYDGENFTINFPNIYAKLNLSEKDSTILLNLQDLYLHRLGIYMQGKGSYTLKSQKLNFDGSLSFLDLQNHNLLTTLNFNSCGDFEELQISGSSLPFKDIKFLEKILPPFNNQILKEWIFDNYTMENAYLESFSFSLPLESEKILPALQKTLKATAILREAKVYFQKDISPLISKEILLEFKNNTLEFHPKSPTYENIPLQNSKVAIKNILSDHAFLEINLHANTPLSSPIHKILESYHISLPLKQLKSNTNATLYLGLDLHSLNLTYKGIFSAKNASFDYKGIVFDGSEFLIKLENPLIDVKIQNLTYQNFIKANPHFIINTKTHKLSGDLEIVNLELQNNLLSIQNHLLPFMIDFNNPNFTYLNLPTFNIEANLSHTDTSTFYFKDLKPLIAYSSLLQDYNIEEGNIEISTKDFSNFLMQLNLISSLPFIYKKDNPSNELSLTLEYSKDILNLKTNDNLIQYSSSKNQKNIFLQDYVLDLDKLSFSNNADNLPTHLKAQNSIFIFKELPILADNLEATLNKDILDIKLSHKNGKATIKKSGEKLQINANNFGDEFVNSLAKKQAFSNGIFSLNATSNPEGILIGELNFYNTSIKQLKVLQNLLAFLDTIPSLLSLKSPGFNNEGYLVKEGKMNFGLNEDYLAINNLDIKGSSMDLQGNGVLDLKNKIIDLNTKLITIKSLSNIINKIPVVNYIFLGKDGTISTGVKISGNLDNPKITTQTAQDILLSPFNVLKRVVTSPIQIFKKD</sequence>
<feature type="domain" description="YhdP central" evidence="2">
    <location>
        <begin position="601"/>
        <end position="830"/>
    </location>
</feature>
<feature type="domain" description="YhdP central" evidence="2">
    <location>
        <begin position="227"/>
        <end position="452"/>
    </location>
</feature>